<feature type="signal peptide" evidence="1">
    <location>
        <begin position="1"/>
        <end position="20"/>
    </location>
</feature>
<reference evidence="4" key="1">
    <citation type="submission" date="2022-11" db="UniProtKB">
        <authorList>
            <consortium name="WormBaseParasite"/>
        </authorList>
    </citation>
    <scope>IDENTIFICATION</scope>
</reference>
<dbReference type="InterPro" id="IPR055119">
    <property type="entry name" value="Mig18_Fn1"/>
</dbReference>
<keyword evidence="3" id="KW-1185">Reference proteome</keyword>
<evidence type="ECO:0000256" key="1">
    <source>
        <dbReference type="SAM" id="SignalP"/>
    </source>
</evidence>
<dbReference type="Proteomes" id="UP000887565">
    <property type="component" value="Unplaced"/>
</dbReference>
<dbReference type="Pfam" id="PF23003">
    <property type="entry name" value="Fn1_2"/>
    <property type="match status" value="2"/>
</dbReference>
<sequence length="345" mass="38901">MKNICRIVLLILFPMGDGEAAENAPEALISPGASCKREGQELRKFGQYYTCKSKRLELTGCLGEYDMKVPIGRGHTFQSSDYEWACHRMSEKWALIAPVVCWYKGKAYQPTEVHIEKPFYYTCTKRAGKAEFVASGCLNSKDEQLLPGQNFQAGSYIYACRYQEGTMRIDPVACMYDGKEILLNDELVHPNYAFTCRKRAGGGIEFAATSCVHHGKKYLPGRQYVKGHFIFQCHSANNRISHEVVGCVDDSKRLYSSGERWIQGNGTLRYVTECNITSGRAVKMVVQCLYQGAEGSILLNPGCMKKFGEIMLLCQKLPSKVEFRVFLKSSESNEKNALKMGYKYC</sequence>
<feature type="domain" description="Abnormal cell migration protein 18-like fibronectin type I" evidence="2">
    <location>
        <begin position="210"/>
        <end position="267"/>
    </location>
</feature>
<organism evidence="3 4">
    <name type="scientific">Romanomermis culicivorax</name>
    <name type="common">Nematode worm</name>
    <dbReference type="NCBI Taxonomy" id="13658"/>
    <lineage>
        <taxon>Eukaryota</taxon>
        <taxon>Metazoa</taxon>
        <taxon>Ecdysozoa</taxon>
        <taxon>Nematoda</taxon>
        <taxon>Enoplea</taxon>
        <taxon>Dorylaimia</taxon>
        <taxon>Mermithida</taxon>
        <taxon>Mermithoidea</taxon>
        <taxon>Mermithidae</taxon>
        <taxon>Romanomermis</taxon>
    </lineage>
</organism>
<dbReference type="WBParaSite" id="nRc.2.0.1.t43026-RA">
    <property type="protein sequence ID" value="nRc.2.0.1.t43026-RA"/>
    <property type="gene ID" value="nRc.2.0.1.g43026"/>
</dbReference>
<dbReference type="PANTHER" id="PTHR35572">
    <property type="entry name" value="PROTEIN CBG04538-RELATED"/>
    <property type="match status" value="1"/>
</dbReference>
<evidence type="ECO:0000313" key="3">
    <source>
        <dbReference type="Proteomes" id="UP000887565"/>
    </source>
</evidence>
<feature type="chain" id="PRO_5037938951" description="Abnormal cell migration protein 18-like fibronectin type I domain-containing protein" evidence="1">
    <location>
        <begin position="21"/>
        <end position="345"/>
    </location>
</feature>
<name>A0A915KW47_ROMCU</name>
<accession>A0A915KW47</accession>
<keyword evidence="1" id="KW-0732">Signal</keyword>
<proteinExistence type="predicted"/>
<dbReference type="AlphaFoldDB" id="A0A915KW47"/>
<evidence type="ECO:0000259" key="2">
    <source>
        <dbReference type="Pfam" id="PF23003"/>
    </source>
</evidence>
<evidence type="ECO:0000313" key="4">
    <source>
        <dbReference type="WBParaSite" id="nRc.2.0.1.t43026-RA"/>
    </source>
</evidence>
<protein>
    <recommendedName>
        <fullName evidence="2">Abnormal cell migration protein 18-like fibronectin type I domain-containing protein</fullName>
    </recommendedName>
</protein>
<dbReference type="InterPro" id="IPR040282">
    <property type="entry name" value="Mig-18-like"/>
</dbReference>
<feature type="domain" description="Abnormal cell migration protein 18-like fibronectin type I" evidence="2">
    <location>
        <begin position="100"/>
        <end position="166"/>
    </location>
</feature>